<dbReference type="PANTHER" id="PTHR21555:SF0">
    <property type="entry name" value="SPECIFICALLY ANDROGEN-REGULATED GENE PROTEIN"/>
    <property type="match status" value="1"/>
</dbReference>
<dbReference type="GO" id="GO:0005737">
    <property type="term" value="C:cytoplasm"/>
    <property type="evidence" value="ECO:0007669"/>
    <property type="project" value="TreeGrafter"/>
</dbReference>
<reference evidence="2" key="1">
    <citation type="submission" date="2025-08" db="UniProtKB">
        <authorList>
            <consortium name="Ensembl"/>
        </authorList>
    </citation>
    <scope>IDENTIFICATION</scope>
</reference>
<accession>A0A8C0R013</accession>
<dbReference type="PANTHER" id="PTHR21555">
    <property type="entry name" value="SPECIFICALLY ANDROGEN-REGULATED GENE PROTEIN"/>
    <property type="match status" value="1"/>
</dbReference>
<dbReference type="InterPro" id="IPR026152">
    <property type="entry name" value="SARG"/>
</dbReference>
<protein>
    <recommendedName>
        <fullName evidence="4">Specifically androgen-regulated gene protein</fullName>
    </recommendedName>
</protein>
<dbReference type="Proteomes" id="UP000694391">
    <property type="component" value="Unplaced"/>
</dbReference>
<feature type="compositionally biased region" description="Low complexity" evidence="1">
    <location>
        <begin position="41"/>
        <end position="59"/>
    </location>
</feature>
<feature type="compositionally biased region" description="Pro residues" evidence="1">
    <location>
        <begin position="180"/>
        <end position="196"/>
    </location>
</feature>
<feature type="compositionally biased region" description="Polar residues" evidence="1">
    <location>
        <begin position="340"/>
        <end position="350"/>
    </location>
</feature>
<feature type="compositionally biased region" description="Low complexity" evidence="1">
    <location>
        <begin position="213"/>
        <end position="241"/>
    </location>
</feature>
<evidence type="ECO:0008006" key="4">
    <source>
        <dbReference type="Google" id="ProtNLM"/>
    </source>
</evidence>
<dbReference type="Ensembl" id="ENSCAFT00020018078.1">
    <property type="protein sequence ID" value="ENSCAFP00020015572.1"/>
    <property type="gene ID" value="ENSCAFG00020012509.1"/>
</dbReference>
<dbReference type="GeneTree" id="ENSGT00390000017874"/>
<feature type="region of interest" description="Disordered" evidence="1">
    <location>
        <begin position="340"/>
        <end position="375"/>
    </location>
</feature>
<feature type="compositionally biased region" description="Pro residues" evidence="1">
    <location>
        <begin position="1"/>
        <end position="11"/>
    </location>
</feature>
<feature type="compositionally biased region" description="Basic and acidic residues" evidence="1">
    <location>
        <begin position="105"/>
        <end position="115"/>
    </location>
</feature>
<reference evidence="2" key="2">
    <citation type="submission" date="2025-09" db="UniProtKB">
        <authorList>
            <consortium name="Ensembl"/>
        </authorList>
    </citation>
    <scope>IDENTIFICATION</scope>
</reference>
<sequence>RPPGATGPQPPGDKGHVAGAPGGRPRASPHPGSQAARAHDAASPAGADPGARLAPLLAPKPRKLPPNIVLKSSRSGLHGEPQNWLSRHPDGGPGDSGPAATSLQEQRRARREALEKLGLPQDQDQPGPHFSGRAGCPGPRPRPGPQAAAPAGAAPGPAPTRAPTLTSAPTLAWTSAPTSAPTPGPTLAPTPAPTPAPTSALTSAPTPAPTPTPAQAQASPPLPATKSGPIPIPKAPAAGGPLTQRRPDPALTLQESSIPGLRQMSFKSNTLERSGVGLGSCLPAEKDPSPQTSSSLGRDSFLGKVSPNVLRNTRPRPASLGTGKDFAGVRVAELAELQQPSASKRLSFQGQGRDRLPRPPCVSVKISPKGVPDEHRREALKKLGLLKE</sequence>
<evidence type="ECO:0000256" key="1">
    <source>
        <dbReference type="SAM" id="MobiDB-lite"/>
    </source>
</evidence>
<dbReference type="AlphaFoldDB" id="A0A8C0R013"/>
<organism evidence="2 3">
    <name type="scientific">Canis lupus dingo</name>
    <name type="common">dingo</name>
    <dbReference type="NCBI Taxonomy" id="286419"/>
    <lineage>
        <taxon>Eukaryota</taxon>
        <taxon>Metazoa</taxon>
        <taxon>Chordata</taxon>
        <taxon>Craniata</taxon>
        <taxon>Vertebrata</taxon>
        <taxon>Euteleostomi</taxon>
        <taxon>Mammalia</taxon>
        <taxon>Eutheria</taxon>
        <taxon>Laurasiatheria</taxon>
        <taxon>Carnivora</taxon>
        <taxon>Caniformia</taxon>
        <taxon>Canidae</taxon>
        <taxon>Canis</taxon>
    </lineage>
</organism>
<keyword evidence="3" id="KW-1185">Reference proteome</keyword>
<name>A0A8C0R013_CANLU</name>
<feature type="compositionally biased region" description="Low complexity" evidence="1">
    <location>
        <begin position="145"/>
        <end position="179"/>
    </location>
</feature>
<feature type="region of interest" description="Disordered" evidence="1">
    <location>
        <begin position="1"/>
        <end position="325"/>
    </location>
</feature>
<proteinExistence type="predicted"/>
<evidence type="ECO:0000313" key="3">
    <source>
        <dbReference type="Proteomes" id="UP000694391"/>
    </source>
</evidence>
<dbReference type="Pfam" id="PF15385">
    <property type="entry name" value="SARG"/>
    <property type="match status" value="1"/>
</dbReference>
<evidence type="ECO:0000313" key="2">
    <source>
        <dbReference type="Ensembl" id="ENSCAFP00020015572.1"/>
    </source>
</evidence>